<dbReference type="Pfam" id="PF03200">
    <property type="entry name" value="Glyco_hydro_63"/>
    <property type="match status" value="1"/>
</dbReference>
<dbReference type="GO" id="GO:0004573">
    <property type="term" value="F:Glc3Man9GlcNAc2 oligosaccharide glucosidase activity"/>
    <property type="evidence" value="ECO:0007669"/>
    <property type="project" value="UniProtKB-UniRule"/>
</dbReference>
<dbReference type="EC" id="3.2.1.106" evidence="10 11"/>
<dbReference type="EMBL" id="JAGDFL010000389">
    <property type="protein sequence ID" value="KAG7390199.1"/>
    <property type="molecule type" value="Genomic_DNA"/>
</dbReference>
<evidence type="ECO:0000259" key="13">
    <source>
        <dbReference type="Pfam" id="PF16923"/>
    </source>
</evidence>
<dbReference type="InterPro" id="IPR004888">
    <property type="entry name" value="Glycoside_hydrolase_63"/>
</dbReference>
<keyword evidence="2 11" id="KW-0812">Transmembrane</keyword>
<dbReference type="InterPro" id="IPR031631">
    <property type="entry name" value="Glyco_hydro_63N"/>
</dbReference>
<dbReference type="GO" id="GO:0009311">
    <property type="term" value="P:oligosaccharide metabolic process"/>
    <property type="evidence" value="ECO:0007669"/>
    <property type="project" value="UniProtKB-UniRule"/>
</dbReference>
<accession>A0A8T1WF23</accession>
<keyword evidence="6 11" id="KW-1133">Transmembrane helix</keyword>
<keyword evidence="4 11" id="KW-0256">Endoplasmic reticulum</keyword>
<feature type="domain" description="Glycosyl hydrolase family 63 C-terminal" evidence="12">
    <location>
        <begin position="362"/>
        <end position="897"/>
    </location>
</feature>
<keyword evidence="3 11" id="KW-0378">Hydrolase</keyword>
<evidence type="ECO:0000256" key="9">
    <source>
        <dbReference type="ARBA" id="ARBA00023295"/>
    </source>
</evidence>
<evidence type="ECO:0000256" key="1">
    <source>
        <dbReference type="ARBA" id="ARBA00004648"/>
    </source>
</evidence>
<feature type="domain" description="Glycosyl hydrolase family 63 N-terminal" evidence="13">
    <location>
        <begin position="68"/>
        <end position="202"/>
    </location>
</feature>
<dbReference type="GO" id="GO:0005789">
    <property type="term" value="C:endoplasmic reticulum membrane"/>
    <property type="evidence" value="ECO:0007669"/>
    <property type="project" value="UniProtKB-SubCell"/>
</dbReference>
<evidence type="ECO:0000313" key="15">
    <source>
        <dbReference type="Proteomes" id="UP000693981"/>
    </source>
</evidence>
<dbReference type="AlphaFoldDB" id="A0A8T1WF23"/>
<evidence type="ECO:0000313" key="14">
    <source>
        <dbReference type="EMBL" id="KAG7390199.1"/>
    </source>
</evidence>
<name>A0A8T1WF23_9STRA</name>
<dbReference type="InterPro" id="IPR031335">
    <property type="entry name" value="Glyco_hydro_63_C"/>
</dbReference>
<dbReference type="PANTHER" id="PTHR10412">
    <property type="entry name" value="MANNOSYL-OLIGOSACCHARIDE GLUCOSIDASE"/>
    <property type="match status" value="1"/>
</dbReference>
<keyword evidence="8" id="KW-0325">Glycoprotein</keyword>
<dbReference type="GO" id="GO:0006487">
    <property type="term" value="P:protein N-linked glycosylation"/>
    <property type="evidence" value="ECO:0007669"/>
    <property type="project" value="UniProtKB-UniRule"/>
</dbReference>
<organism evidence="14 15">
    <name type="scientific">Phytophthora boehmeriae</name>
    <dbReference type="NCBI Taxonomy" id="109152"/>
    <lineage>
        <taxon>Eukaryota</taxon>
        <taxon>Sar</taxon>
        <taxon>Stramenopiles</taxon>
        <taxon>Oomycota</taxon>
        <taxon>Peronosporomycetes</taxon>
        <taxon>Peronosporales</taxon>
        <taxon>Peronosporaceae</taxon>
        <taxon>Phytophthora</taxon>
    </lineage>
</organism>
<feature type="transmembrane region" description="Helical" evidence="11">
    <location>
        <begin position="12"/>
        <end position="36"/>
    </location>
</feature>
<dbReference type="Pfam" id="PF16923">
    <property type="entry name" value="Glyco_hydro_63N"/>
    <property type="match status" value="1"/>
</dbReference>
<evidence type="ECO:0000259" key="12">
    <source>
        <dbReference type="Pfam" id="PF03200"/>
    </source>
</evidence>
<dbReference type="OrthoDB" id="410058at2759"/>
<evidence type="ECO:0000256" key="6">
    <source>
        <dbReference type="ARBA" id="ARBA00022989"/>
    </source>
</evidence>
<keyword evidence="5" id="KW-0735">Signal-anchor</keyword>
<keyword evidence="9 11" id="KW-0326">Glycosidase</keyword>
<evidence type="ECO:0000256" key="2">
    <source>
        <dbReference type="ARBA" id="ARBA00022692"/>
    </source>
</evidence>
<evidence type="ECO:0000256" key="5">
    <source>
        <dbReference type="ARBA" id="ARBA00022968"/>
    </source>
</evidence>
<comment type="similarity">
    <text evidence="11">Belongs to the glycosyl hydrolase 63 family.</text>
</comment>
<proteinExistence type="inferred from homology"/>
<keyword evidence="7 11" id="KW-0472">Membrane</keyword>
<comment type="catalytic activity">
    <reaction evidence="11">
        <text>N(4)-(alpha-D-Glc-(1-&gt;2)-alpha-D-Glc-(1-&gt;3)-alpha-D-Glc-(1-&gt;3)-alpha-D-Man-(1-&gt;2)-alpha-D-Man-(1-&gt;2)-alpha-D-Man-(1-&gt;3)-[alpha-D-Man-(1-&gt;2)-alpha-D-Man-(1-&gt;3)-[alpha-D-Man-(1-&gt;2)-alpha-D-Man-(1-&gt;6)]-alpha-D-Man-(1-&gt;6)]-beta-D-Man-(1-&gt;4)-beta-D-GlcNAc-(1-&gt;4)-beta-D-GlcNAc)-L-asparaginyl-[protein] + H2O = N(4)-(alpha-D-Glc-(1-&gt;3)-alpha-D-Glc-(1-&gt;3)-alpha-D-Man-(1-&gt;2)-alpha-D-Man-(1-&gt;2)-alpha-D-Man-(1-&gt;3)-[alpha-D-Man-(1-&gt;2)-alpha-D-Man-(1-&gt;3)-[alpha-D-Man-(1-&gt;2)-alpha-D-Man-(1-&gt;6)]-alpha-D-Man-(1-&gt;6)]-beta-D-Man-(1-&gt;4)-beta-D-GlcNAc-(1-&gt;4)-beta-D-GlcNAc)-L-asparaginyl-[protein] + beta-D-glucose</text>
        <dbReference type="Rhea" id="RHEA:55988"/>
        <dbReference type="Rhea" id="RHEA-COMP:12806"/>
        <dbReference type="Rhea" id="RHEA-COMP:14355"/>
        <dbReference type="ChEBI" id="CHEBI:15377"/>
        <dbReference type="ChEBI" id="CHEBI:15903"/>
        <dbReference type="ChEBI" id="CHEBI:59082"/>
        <dbReference type="ChEBI" id="CHEBI:132537"/>
        <dbReference type="EC" id="3.2.1.106"/>
    </reaction>
</comment>
<comment type="function">
    <text evidence="11">Cleaves the distal alpha 1,2-linked glucose residue from the Glc(3)Man(9)GlcNAc(2) oligosaccharide precursor.</text>
</comment>
<evidence type="ECO:0000256" key="7">
    <source>
        <dbReference type="ARBA" id="ARBA00023136"/>
    </source>
</evidence>
<protein>
    <recommendedName>
        <fullName evidence="10 11">Mannosyl-oligosaccharide glucosidase</fullName>
        <ecNumber evidence="10 11">3.2.1.106</ecNumber>
    </recommendedName>
</protein>
<comment type="subcellular location">
    <subcellularLocation>
        <location evidence="1 11">Endoplasmic reticulum membrane</location>
        <topology evidence="1 11">Single-pass type II membrane protein</topology>
    </subcellularLocation>
</comment>
<evidence type="ECO:0000256" key="3">
    <source>
        <dbReference type="ARBA" id="ARBA00022801"/>
    </source>
</evidence>
<dbReference type="Proteomes" id="UP000693981">
    <property type="component" value="Unassembled WGS sequence"/>
</dbReference>
<evidence type="ECO:0000256" key="4">
    <source>
        <dbReference type="ARBA" id="ARBA00022824"/>
    </source>
</evidence>
<evidence type="ECO:0000256" key="11">
    <source>
        <dbReference type="RuleBase" id="RU368089"/>
    </source>
</evidence>
<keyword evidence="15" id="KW-1185">Reference proteome</keyword>
<evidence type="ECO:0000256" key="10">
    <source>
        <dbReference type="ARBA" id="ARBA00038888"/>
    </source>
</evidence>
<reference evidence="14" key="1">
    <citation type="submission" date="2021-02" db="EMBL/GenBank/DDBJ databases">
        <authorList>
            <person name="Palmer J.M."/>
        </authorList>
    </citation>
    <scope>NUCLEOTIDE SEQUENCE</scope>
    <source>
        <strain evidence="14">SCRP23</strain>
    </source>
</reference>
<gene>
    <name evidence="14" type="ORF">PHYBOEH_007073</name>
</gene>
<sequence length="899" mass="101839">MAPTAEEGARRFRVVYIGASVAALLLSTYAALYGPFDLSSMSSPPSPAALNFSALTEYTRQNSLQQFRWGTFRPGLYLGLRSRTQSAFVSAGLLWGSQHEDVSQLRHQCRQEDRLQRYGWLQHDGSNYGLQTVEDQYNRVELTTSYARLHSDGVRGWAARVDAAPLTPRDERLSRKQVTNTKLSLFFYVDLGCGDESLQLECRRQLQNLMEVTAEPNALPCGEEGGANCVQMLLESEGPELKTETEEDVPLTFQMQVQLKTQPTVRSAELRYAGLKDTNLINVKDRLVALAERPRGEDKKSVDKEIQLENFIEEGSSIVVVQAIVDVDAATFKDGDVVLDVLFNEDVSSGAIDLVKTPIHNVITAKLAEYAQQFEDKFEQSFHLSTKTWPAGEEEVSFNASVVKFAKAAFSNLIGGTGYFYGSSLVQHDPENREVVESPVKPLFTAVPSRSFFPRGFVWDEGFHQIGISAFDDSITRDVLAHWFGLMEEDGYIAREQILGQDARRRVPAEFLVQHVEHANPPTLLLSLEKMLLRHEKDDDKKLQKFVRLVFPFLKRWYSWFLQTQSGPLDASFRWRGRRVNDGKLISNTLSSGLDDYPRASLPSDREMHVDLLSWMVHSSDVMAKLASFIDLEDEVQRFELNRAYLFDGLDKHHWNDEAHAFFDVGDHSEDGVIEYQVSIRCRNDQGQVVDATAPFEQIEAQQVVCPPTHPNFMFPLGDGRGGLQRLPVFIPRTTKLQHVKHVGYVSIFPLLLKVLPPDSPKLLAVLKHLTDPAHLWSPFGLRSLSTQDPFFEQENAPGDNPYWRGAIWMNANYLALDALHHYSQPSTGSPYQAEFAKAYTELRANVISNIYREYERTGYLWEQYSGDIHSSQQYGRGQRCHPFSGWTALVVNIMAEIY</sequence>
<evidence type="ECO:0000256" key="8">
    <source>
        <dbReference type="ARBA" id="ARBA00023180"/>
    </source>
</evidence>
<comment type="caution">
    <text evidence="14">The sequence shown here is derived from an EMBL/GenBank/DDBJ whole genome shotgun (WGS) entry which is preliminary data.</text>
</comment>
<dbReference type="PANTHER" id="PTHR10412:SF11">
    <property type="entry name" value="MANNOSYL-OLIGOSACCHARIDE GLUCOSIDASE"/>
    <property type="match status" value="1"/>
</dbReference>